<keyword evidence="3" id="KW-0274">FAD</keyword>
<dbReference type="InterPro" id="IPR050641">
    <property type="entry name" value="RIFMO-like"/>
</dbReference>
<organism evidence="7">
    <name type="scientific">Blastobotrys adeninivorans</name>
    <name type="common">Yeast</name>
    <name type="synonym">Arxula adeninivorans</name>
    <dbReference type="NCBI Taxonomy" id="409370"/>
    <lineage>
        <taxon>Eukaryota</taxon>
        <taxon>Fungi</taxon>
        <taxon>Dikarya</taxon>
        <taxon>Ascomycota</taxon>
        <taxon>Saccharomycotina</taxon>
        <taxon>Dipodascomycetes</taxon>
        <taxon>Dipodascales</taxon>
        <taxon>Trichomonascaceae</taxon>
        <taxon>Blastobotrys</taxon>
    </lineage>
</organism>
<dbReference type="PANTHER" id="PTHR43004:SF20">
    <property type="entry name" value="2-MONOOXYGENASE, PUTATIVE (AFU_ORTHOLOGUE AFUA_1G13660)-RELATED"/>
    <property type="match status" value="1"/>
</dbReference>
<evidence type="ECO:0000256" key="2">
    <source>
        <dbReference type="ARBA" id="ARBA00022630"/>
    </source>
</evidence>
<dbReference type="GO" id="GO:0016709">
    <property type="term" value="F:oxidoreductase activity, acting on paired donors, with incorporation or reduction of molecular oxygen, NAD(P)H as one donor, and incorporation of one atom of oxygen"/>
    <property type="evidence" value="ECO:0007669"/>
    <property type="project" value="UniProtKB-ARBA"/>
</dbReference>
<evidence type="ECO:0000259" key="5">
    <source>
        <dbReference type="Pfam" id="PF01494"/>
    </source>
</evidence>
<dbReference type="Gene3D" id="3.50.50.60">
    <property type="entry name" value="FAD/NAD(P)-binding domain"/>
    <property type="match status" value="1"/>
</dbReference>
<dbReference type="CDD" id="cd02979">
    <property type="entry name" value="PHOX_C"/>
    <property type="match status" value="1"/>
</dbReference>
<keyword evidence="4" id="KW-0560">Oxidoreductase</keyword>
<evidence type="ECO:0000259" key="6">
    <source>
        <dbReference type="Pfam" id="PF07976"/>
    </source>
</evidence>
<dbReference type="InterPro" id="IPR012941">
    <property type="entry name" value="Phe_hydrox_C_dim_dom"/>
</dbReference>
<keyword evidence="2" id="KW-0285">Flavoprotein</keyword>
<dbReference type="InterPro" id="IPR002938">
    <property type="entry name" value="FAD-bd"/>
</dbReference>
<feature type="domain" description="FAD-binding" evidence="5">
    <location>
        <begin position="6"/>
        <end position="399"/>
    </location>
</feature>
<dbReference type="PhylomeDB" id="A0A060TFY3"/>
<evidence type="ECO:0000256" key="1">
    <source>
        <dbReference type="ARBA" id="ARBA00007801"/>
    </source>
</evidence>
<dbReference type="Gene3D" id="3.30.9.10">
    <property type="entry name" value="D-Amino Acid Oxidase, subunit A, domain 2"/>
    <property type="match status" value="1"/>
</dbReference>
<comment type="similarity">
    <text evidence="1">Belongs to the PheA/TfdB FAD monooxygenase family.</text>
</comment>
<name>A0A060TFY3_BLAAD</name>
<dbReference type="Pfam" id="PF07976">
    <property type="entry name" value="Phe_hydrox_dim"/>
    <property type="match status" value="1"/>
</dbReference>
<reference evidence="7" key="1">
    <citation type="submission" date="2014-02" db="EMBL/GenBank/DDBJ databases">
        <authorList>
            <person name="Genoscope - CEA"/>
        </authorList>
    </citation>
    <scope>NUCLEOTIDE SEQUENCE</scope>
    <source>
        <strain evidence="7">LS3</strain>
    </source>
</reference>
<dbReference type="PRINTS" id="PR00420">
    <property type="entry name" value="RNGMNOXGNASE"/>
</dbReference>
<feature type="domain" description="Phenol hydroxylase-like C-terminal dimerisation" evidence="6">
    <location>
        <begin position="444"/>
        <end position="653"/>
    </location>
</feature>
<reference evidence="7" key="2">
    <citation type="submission" date="2014-06" db="EMBL/GenBank/DDBJ databases">
        <title>The complete genome of Blastobotrys (Arxula) adeninivorans LS3 - a yeast of biotechnological interest.</title>
        <authorList>
            <person name="Kunze G."/>
            <person name="Gaillardin C."/>
            <person name="Czernicka M."/>
            <person name="Durrens P."/>
            <person name="Martin T."/>
            <person name="Boer E."/>
            <person name="Gabaldon T."/>
            <person name="Cruz J."/>
            <person name="Talla E."/>
            <person name="Marck C."/>
            <person name="Goffeau A."/>
            <person name="Barbe V."/>
            <person name="Baret P."/>
            <person name="Baronian K."/>
            <person name="Beier S."/>
            <person name="Bleykasten C."/>
            <person name="Bode R."/>
            <person name="Casaregola S."/>
            <person name="Despons L."/>
            <person name="Fairhead C."/>
            <person name="Giersberg M."/>
            <person name="Gierski P."/>
            <person name="Hahnel U."/>
            <person name="Hartmann A."/>
            <person name="Jankowska D."/>
            <person name="Jubin C."/>
            <person name="Jung P."/>
            <person name="Lafontaine I."/>
            <person name="Leh-Louis V."/>
            <person name="Lemaire M."/>
            <person name="Marcet-Houben M."/>
            <person name="Mascher M."/>
            <person name="Morel G."/>
            <person name="Richard G.-F."/>
            <person name="Riechen J."/>
            <person name="Sacerdot C."/>
            <person name="Sarkar A."/>
            <person name="Savel G."/>
            <person name="Schacherer J."/>
            <person name="Sherman D."/>
            <person name="Straub M.-L."/>
            <person name="Stein N."/>
            <person name="Thierry A."/>
            <person name="Trautwein-Schult A."/>
            <person name="Westhof E."/>
            <person name="Worch S."/>
            <person name="Dujon B."/>
            <person name="Souciet J.-L."/>
            <person name="Wincker P."/>
            <person name="Scholz U."/>
            <person name="Neuveglise N."/>
        </authorList>
    </citation>
    <scope>NUCLEOTIDE SEQUENCE</scope>
    <source>
        <strain evidence="7">LS3</strain>
    </source>
</reference>
<evidence type="ECO:0000313" key="7">
    <source>
        <dbReference type="EMBL" id="CDP37747.1"/>
    </source>
</evidence>
<dbReference type="InterPro" id="IPR036188">
    <property type="entry name" value="FAD/NAD-bd_sf"/>
</dbReference>
<dbReference type="SUPFAM" id="SSF51905">
    <property type="entry name" value="FAD/NAD(P)-binding domain"/>
    <property type="match status" value="1"/>
</dbReference>
<protein>
    <submittedName>
        <fullName evidence="7">ARAD1D18502p</fullName>
    </submittedName>
</protein>
<dbReference type="PANTHER" id="PTHR43004">
    <property type="entry name" value="TRK SYSTEM POTASSIUM UPTAKE PROTEIN"/>
    <property type="match status" value="1"/>
</dbReference>
<dbReference type="SUPFAM" id="SSF52833">
    <property type="entry name" value="Thioredoxin-like"/>
    <property type="match status" value="1"/>
</dbReference>
<dbReference type="EMBL" id="HG937694">
    <property type="protein sequence ID" value="CDP37747.1"/>
    <property type="molecule type" value="Genomic_DNA"/>
</dbReference>
<dbReference type="Pfam" id="PF01494">
    <property type="entry name" value="FAD_binding_3"/>
    <property type="match status" value="1"/>
</dbReference>
<dbReference type="InterPro" id="IPR038220">
    <property type="entry name" value="PHOX_C_sf"/>
</dbReference>
<evidence type="ECO:0000256" key="3">
    <source>
        <dbReference type="ARBA" id="ARBA00022827"/>
    </source>
</evidence>
<gene>
    <name evidence="7" type="ORF">GNLVRS02_ARAD1D18502g</name>
</gene>
<dbReference type="Gene3D" id="3.40.30.20">
    <property type="match status" value="1"/>
</dbReference>
<dbReference type="AlphaFoldDB" id="A0A060TFY3"/>
<dbReference type="SUPFAM" id="SSF54373">
    <property type="entry name" value="FAD-linked reductases, C-terminal domain"/>
    <property type="match status" value="1"/>
</dbReference>
<sequence>MKESNTDVLIVGAGPAGHMAMTWFARCGVKARIIDKRPDSRFIGQADGLQSRTIEVFQSFGFGDRAQKEAYHMLEMCFWEPDANGNIVRANRMPDSTIGISRFQQSVLHQGRVESFMRDSVKKWSKDTLKIERPVQATSMKVDESVPESDTDAYPVTVTVKHMKEDVAAVNQYGAKIANGLFRAFDGDGNAEKEGEEETIHAKYVIGCDGAHSWVRRSLGIEMNGESTDYVWGVMDGVPVTDFPDIRSRCAIHSAESGSIMVIPREHGMVRLYIQLAQVPIDPEKSRIDRSKITPELIMDNARKIFSPYKIEMKFVKWYTAYQIGQRVATKFSDSNHRVFITGDACHTHSPKAGQGMNVSMMDSYNLAWKIGHVVRKLAPPEILNTYEPERKKVAQELIYYDYKLSRLFSGRPAVAGKSENGIDTKEFHDYFEKGNGFASGTIVDYRPSILVDKPEVKYLGEGEGDEPYYSPLATKAPIGRRLDTVQVMTQCDTKPVQLADVMPSDGRWRIVYFSGDIVNNAQLMKNAEAISDVLTSPDSFVKKHTPATCMLDSVIDVLMVHASGRWELEWNTIPEAFRPVDHYGRQDYWNVFADDKPYHFPHGHAYEKFGIDPSKGALVVLRPDGHLAKVSEASVDGLKEIEQFFGSVLLEQKSSWKSNGGYLDTGKELEEWYGIADYGSPVLAQ</sequence>
<dbReference type="GO" id="GO:0071949">
    <property type="term" value="F:FAD binding"/>
    <property type="evidence" value="ECO:0007669"/>
    <property type="project" value="InterPro"/>
</dbReference>
<evidence type="ECO:0000256" key="4">
    <source>
        <dbReference type="ARBA" id="ARBA00023002"/>
    </source>
</evidence>
<accession>A0A060TFY3</accession>
<dbReference type="InterPro" id="IPR036249">
    <property type="entry name" value="Thioredoxin-like_sf"/>
</dbReference>
<proteinExistence type="inferred from homology"/>